<dbReference type="InterPro" id="IPR016936">
    <property type="entry name" value="UCP029693"/>
</dbReference>
<dbReference type="PIRSF" id="PIRSF029693">
    <property type="entry name" value="UCP029693"/>
    <property type="match status" value="1"/>
</dbReference>
<evidence type="ECO:0008006" key="5">
    <source>
        <dbReference type="Google" id="ProtNLM"/>
    </source>
</evidence>
<keyword evidence="4" id="KW-1185">Reference proteome</keyword>
<sequence>MSLPNPKRSNENASLSSALNPSSNDRGIYWTIGVFFAIVIGAITILGQYWSIEPTPFDVVESAMKKANVTDKSQLPVGYTYTATAISIAETLMYKRGGYLSNDVTVPSVLLDNMPNWEFGALVALRDAVTALRNHFARAQSQSKEDPDLAAGEPQLYYDHMSWGLPSSESEYQKGIESLYKYLERVGRGGGDAVFHARADNLRQYLEVLDKRLGSLSLRLSASTDVHEFTLEQQGVTTLPKTPWLAVDDIFYEARGHTWALLHILRAAEVDFKETLEGKNAYSTFLQIIHELEYAQTPTLSPVVLNGSGFGLFSNYSVTLANYVARAGAAILDLRDVLLRG</sequence>
<dbReference type="AlphaFoldDB" id="A0A8D4VS69"/>
<dbReference type="Pfam" id="PF10095">
    <property type="entry name" value="DUF2333"/>
    <property type="match status" value="1"/>
</dbReference>
<keyword evidence="2" id="KW-0472">Membrane</keyword>
<dbReference type="RefSeq" id="WP_221047491.1">
    <property type="nucleotide sequence ID" value="NZ_AP019782.1"/>
</dbReference>
<gene>
    <name evidence="3" type="ORF">MoryE10_29300</name>
</gene>
<evidence type="ECO:0000256" key="2">
    <source>
        <dbReference type="SAM" id="Phobius"/>
    </source>
</evidence>
<dbReference type="Proteomes" id="UP000824988">
    <property type="component" value="Chromosome"/>
</dbReference>
<keyword evidence="2" id="KW-0812">Transmembrane</keyword>
<accession>A0A8D4VS69</accession>
<organism evidence="3 4">
    <name type="scientific">Methylogaea oryzae</name>
    <dbReference type="NCBI Taxonomy" id="1295382"/>
    <lineage>
        <taxon>Bacteria</taxon>
        <taxon>Pseudomonadati</taxon>
        <taxon>Pseudomonadota</taxon>
        <taxon>Gammaproteobacteria</taxon>
        <taxon>Methylococcales</taxon>
        <taxon>Methylococcaceae</taxon>
        <taxon>Methylogaea</taxon>
    </lineage>
</organism>
<feature type="region of interest" description="Disordered" evidence="1">
    <location>
        <begin position="1"/>
        <end position="20"/>
    </location>
</feature>
<keyword evidence="2" id="KW-1133">Transmembrane helix</keyword>
<proteinExistence type="predicted"/>
<name>A0A8D4VS69_9GAMM</name>
<dbReference type="EMBL" id="AP019782">
    <property type="protein sequence ID" value="BBL72324.1"/>
    <property type="molecule type" value="Genomic_DNA"/>
</dbReference>
<dbReference type="KEGG" id="moz:MoryE10_29300"/>
<feature type="transmembrane region" description="Helical" evidence="2">
    <location>
        <begin position="28"/>
        <end position="50"/>
    </location>
</feature>
<evidence type="ECO:0000313" key="4">
    <source>
        <dbReference type="Proteomes" id="UP000824988"/>
    </source>
</evidence>
<evidence type="ECO:0000313" key="3">
    <source>
        <dbReference type="EMBL" id="BBL72324.1"/>
    </source>
</evidence>
<feature type="compositionally biased region" description="Low complexity" evidence="1">
    <location>
        <begin position="11"/>
        <end position="20"/>
    </location>
</feature>
<protein>
    <recommendedName>
        <fullName evidence="5">DUF2333 family protein</fullName>
    </recommendedName>
</protein>
<evidence type="ECO:0000256" key="1">
    <source>
        <dbReference type="SAM" id="MobiDB-lite"/>
    </source>
</evidence>
<reference evidence="3" key="1">
    <citation type="submission" date="2019-06" db="EMBL/GenBank/DDBJ databases">
        <title>Complete genome sequence of Methylogaea oryzae strain JCM16910.</title>
        <authorList>
            <person name="Asakawa S."/>
        </authorList>
    </citation>
    <scope>NUCLEOTIDE SEQUENCE</scope>
    <source>
        <strain evidence="3">E10</strain>
    </source>
</reference>